<reference evidence="5 6" key="1">
    <citation type="submission" date="2019-05" db="EMBL/GenBank/DDBJ databases">
        <title>Another draft genome of Portunus trituberculatus and its Hox gene families provides insights of decapod evolution.</title>
        <authorList>
            <person name="Jeong J.-H."/>
            <person name="Song I."/>
            <person name="Kim S."/>
            <person name="Choi T."/>
            <person name="Kim D."/>
            <person name="Ryu S."/>
            <person name="Kim W."/>
        </authorList>
    </citation>
    <scope>NUCLEOTIDE SEQUENCE [LARGE SCALE GENOMIC DNA]</scope>
    <source>
        <tissue evidence="5">Muscle</tissue>
    </source>
</reference>
<proteinExistence type="inferred from homology"/>
<evidence type="ECO:0000256" key="2">
    <source>
        <dbReference type="ARBA" id="ARBA00022679"/>
    </source>
</evidence>
<dbReference type="GO" id="GO:0032580">
    <property type="term" value="C:Golgi cisterna membrane"/>
    <property type="evidence" value="ECO:0007669"/>
    <property type="project" value="UniProtKB-SubCell"/>
</dbReference>
<comment type="caution">
    <text evidence="5">The sequence shown here is derived from an EMBL/GenBank/DDBJ whole genome shotgun (WGS) entry which is preliminary data.</text>
</comment>
<dbReference type="GO" id="GO:0008107">
    <property type="term" value="F:galactoside 2-alpha-L-fucosyltransferase activity"/>
    <property type="evidence" value="ECO:0007669"/>
    <property type="project" value="InterPro"/>
</dbReference>
<keyword evidence="3" id="KW-0812">Transmembrane</keyword>
<accession>A0A5B7GST4</accession>
<dbReference type="GO" id="GO:0005975">
    <property type="term" value="P:carbohydrate metabolic process"/>
    <property type="evidence" value="ECO:0007669"/>
    <property type="project" value="InterPro"/>
</dbReference>
<dbReference type="InterPro" id="IPR002516">
    <property type="entry name" value="Glyco_trans_11"/>
</dbReference>
<keyword evidence="3" id="KW-0735">Signal-anchor</keyword>
<evidence type="ECO:0000313" key="5">
    <source>
        <dbReference type="EMBL" id="MPC60257.1"/>
    </source>
</evidence>
<keyword evidence="1 3" id="KW-0328">Glycosyltransferase</keyword>
<evidence type="ECO:0000256" key="3">
    <source>
        <dbReference type="RuleBase" id="RU363129"/>
    </source>
</evidence>
<dbReference type="AlphaFoldDB" id="A0A5B7GST4"/>
<dbReference type="PANTHER" id="PTHR11927:SF9">
    <property type="entry name" value="L-FUCOSYLTRANSFERASE"/>
    <property type="match status" value="1"/>
</dbReference>
<dbReference type="PANTHER" id="PTHR11927">
    <property type="entry name" value="GALACTOSIDE 2-L-FUCOSYLTRANSFERASE"/>
    <property type="match status" value="1"/>
</dbReference>
<evidence type="ECO:0000256" key="4">
    <source>
        <dbReference type="SAM" id="MobiDB-lite"/>
    </source>
</evidence>
<comment type="subcellular location">
    <subcellularLocation>
        <location evidence="3">Golgi apparatus</location>
        <location evidence="3">Golgi stack membrane</location>
        <topology evidence="3">Single-pass type II membrane protein</topology>
    </subcellularLocation>
</comment>
<name>A0A5B7GST4_PORTR</name>
<comment type="pathway">
    <text evidence="3">Protein modification; protein glycosylation.</text>
</comment>
<dbReference type="Proteomes" id="UP000324222">
    <property type="component" value="Unassembled WGS sequence"/>
</dbReference>
<keyword evidence="2 3" id="KW-0808">Transferase</keyword>
<keyword evidence="6" id="KW-1185">Reference proteome</keyword>
<dbReference type="EC" id="2.4.1.-" evidence="3"/>
<dbReference type="OrthoDB" id="6381556at2759"/>
<keyword evidence="3" id="KW-0333">Golgi apparatus</keyword>
<organism evidence="5 6">
    <name type="scientific">Portunus trituberculatus</name>
    <name type="common">Swimming crab</name>
    <name type="synonym">Neptunus trituberculatus</name>
    <dbReference type="NCBI Taxonomy" id="210409"/>
    <lineage>
        <taxon>Eukaryota</taxon>
        <taxon>Metazoa</taxon>
        <taxon>Ecdysozoa</taxon>
        <taxon>Arthropoda</taxon>
        <taxon>Crustacea</taxon>
        <taxon>Multicrustacea</taxon>
        <taxon>Malacostraca</taxon>
        <taxon>Eumalacostraca</taxon>
        <taxon>Eucarida</taxon>
        <taxon>Decapoda</taxon>
        <taxon>Pleocyemata</taxon>
        <taxon>Brachyura</taxon>
        <taxon>Eubrachyura</taxon>
        <taxon>Portunoidea</taxon>
        <taxon>Portunidae</taxon>
        <taxon>Portuninae</taxon>
        <taxon>Portunus</taxon>
    </lineage>
</organism>
<evidence type="ECO:0000256" key="1">
    <source>
        <dbReference type="ARBA" id="ARBA00022676"/>
    </source>
</evidence>
<keyword evidence="3" id="KW-0325">Glycoprotein</keyword>
<dbReference type="EMBL" id="VSRR010017333">
    <property type="protein sequence ID" value="MPC60257.1"/>
    <property type="molecule type" value="Genomic_DNA"/>
</dbReference>
<comment type="similarity">
    <text evidence="3">Belongs to the glycosyltransferase 11 family.</text>
</comment>
<evidence type="ECO:0000313" key="6">
    <source>
        <dbReference type="Proteomes" id="UP000324222"/>
    </source>
</evidence>
<gene>
    <name evidence="5" type="primary">Fut1_0</name>
    <name evidence="5" type="ORF">E2C01_054296</name>
</gene>
<sequence length="312" mass="36609">MAIYQQKKVLALVLGFLCLVYAFLLFGFSARQQWVSKKMVENAVFHLQRAVLNNFLEKYRNLPINATASRKKEQAEPHPTPLEDPLQYPSETNCFPYFNELHVQPVPEHDCDQPYVTVNHAGRLGNKMCQYASLYLLRHLFGVRLTILKQVSTLDEMYTTLDKIFKNIVTPVKKPACFVGKPKGISYMGLYDKLYRTAAQVLSNTSSSFIPEPLLNTSYHIYDYPRPQDLLLEHRKLIQSLFKFRDEVMENAILNINNALRSFNATYHHRDFPIVTVHVRRTDYEKHMKNLFNLTQLNKHYYTNAFKFYKKR</sequence>
<feature type="region of interest" description="Disordered" evidence="4">
    <location>
        <begin position="68"/>
        <end position="87"/>
    </location>
</feature>
<dbReference type="UniPathway" id="UPA00378"/>
<protein>
    <recommendedName>
        <fullName evidence="3">L-Fucosyltransferase</fullName>
        <ecNumber evidence="3">2.4.1.-</ecNumber>
    </recommendedName>
</protein>